<gene>
    <name evidence="2" type="ORF">CSC3H3_15450</name>
</gene>
<evidence type="ECO:0000313" key="3">
    <source>
        <dbReference type="Proteomes" id="UP000233458"/>
    </source>
</evidence>
<dbReference type="Proteomes" id="UP000233458">
    <property type="component" value="Chromosome"/>
</dbReference>
<reference evidence="2 3" key="1">
    <citation type="submission" date="2017-10" db="EMBL/GenBank/DDBJ databases">
        <title>Biodiversity and function of Thalassospira species in the particle-attached aromatic-hydrocarbon-degrading consortia from the surface seawater of the China South Sea.</title>
        <authorList>
            <person name="Dong C."/>
            <person name="Liu R."/>
            <person name="Shao Z."/>
        </authorList>
    </citation>
    <scope>NUCLEOTIDE SEQUENCE [LARGE SCALE GENOMIC DNA]</scope>
    <source>
        <strain evidence="2 3">CSC3H3</strain>
    </source>
</reference>
<evidence type="ECO:0000313" key="2">
    <source>
        <dbReference type="EMBL" id="AUG53960.1"/>
    </source>
</evidence>
<dbReference type="SUPFAM" id="SSF53448">
    <property type="entry name" value="Nucleotide-diphospho-sugar transferases"/>
    <property type="match status" value="1"/>
</dbReference>
<dbReference type="RefSeq" id="WP_101285423.1">
    <property type="nucleotide sequence ID" value="NZ_CP024199.1"/>
</dbReference>
<dbReference type="InterPro" id="IPR050834">
    <property type="entry name" value="Glycosyltransf_2"/>
</dbReference>
<dbReference type="Pfam" id="PF00535">
    <property type="entry name" value="Glycos_transf_2"/>
    <property type="match status" value="1"/>
</dbReference>
<accession>A0ABN5FH66</accession>
<dbReference type="EMBL" id="CP024199">
    <property type="protein sequence ID" value="AUG53960.1"/>
    <property type="molecule type" value="Genomic_DNA"/>
</dbReference>
<dbReference type="PANTHER" id="PTHR43685">
    <property type="entry name" value="GLYCOSYLTRANSFERASE"/>
    <property type="match status" value="1"/>
</dbReference>
<dbReference type="CDD" id="cd00761">
    <property type="entry name" value="Glyco_tranf_GTA_type"/>
    <property type="match status" value="1"/>
</dbReference>
<dbReference type="InterPro" id="IPR001173">
    <property type="entry name" value="Glyco_trans_2-like"/>
</dbReference>
<dbReference type="PANTHER" id="PTHR43685:SF2">
    <property type="entry name" value="GLYCOSYLTRANSFERASE 2-LIKE DOMAIN-CONTAINING PROTEIN"/>
    <property type="match status" value="1"/>
</dbReference>
<evidence type="ECO:0000259" key="1">
    <source>
        <dbReference type="Pfam" id="PF00535"/>
    </source>
</evidence>
<dbReference type="InterPro" id="IPR029044">
    <property type="entry name" value="Nucleotide-diphossugar_trans"/>
</dbReference>
<sequence>MNISYVITVFNKAPYITDVIDALATEYEQLPEKLEYIFIDDGSSDDSVEQIRKNQDRLPGQVIIIKQENQGAAVATNVGVDRAQHEWIRLLDGDDIPSRQSTYAMYQLAKQYDVSFVIGSYGYFRQGEDLAPQIPTVQPKDHVVMSQNECLKRFIKNFNHNSSCILVKKSLFMAFKGADTRLVSPDYTLALRAVASTDRIVRVTSNVSLMVEAAPGRLSAQIARSRYDSILAIYYLAHELLPNRRDVALAVYKRACSRSYRYAKTLKNRPLWHFLRYIRSRLFPPENLKKATFDCLTAYTPDRTTNRPVEWTPGRKKR</sequence>
<feature type="domain" description="Glycosyltransferase 2-like" evidence="1">
    <location>
        <begin position="4"/>
        <end position="137"/>
    </location>
</feature>
<name>A0ABN5FH66_9PROT</name>
<dbReference type="Gene3D" id="3.90.550.10">
    <property type="entry name" value="Spore Coat Polysaccharide Biosynthesis Protein SpsA, Chain A"/>
    <property type="match status" value="1"/>
</dbReference>
<organism evidence="2 3">
    <name type="scientific">Thalassospira marina</name>
    <dbReference type="NCBI Taxonomy" id="2048283"/>
    <lineage>
        <taxon>Bacteria</taxon>
        <taxon>Pseudomonadati</taxon>
        <taxon>Pseudomonadota</taxon>
        <taxon>Alphaproteobacteria</taxon>
        <taxon>Rhodospirillales</taxon>
        <taxon>Thalassospiraceae</taxon>
        <taxon>Thalassospira</taxon>
    </lineage>
</organism>
<proteinExistence type="predicted"/>
<keyword evidence="3" id="KW-1185">Reference proteome</keyword>
<protein>
    <recommendedName>
        <fullName evidence="1">Glycosyltransferase 2-like domain-containing protein</fullName>
    </recommendedName>
</protein>